<dbReference type="InterPro" id="IPR050879">
    <property type="entry name" value="Acyltransferase_3"/>
</dbReference>
<feature type="transmembrane region" description="Helical" evidence="2">
    <location>
        <begin position="164"/>
        <end position="181"/>
    </location>
</feature>
<dbReference type="GO" id="GO:0016746">
    <property type="term" value="F:acyltransferase activity"/>
    <property type="evidence" value="ECO:0007669"/>
    <property type="project" value="UniProtKB-KW"/>
</dbReference>
<dbReference type="InterPro" id="IPR002656">
    <property type="entry name" value="Acyl_transf_3_dom"/>
</dbReference>
<dbReference type="PANTHER" id="PTHR23028:SF53">
    <property type="entry name" value="ACYL_TRANSF_3 DOMAIN-CONTAINING PROTEIN"/>
    <property type="match status" value="1"/>
</dbReference>
<gene>
    <name evidence="5" type="ORF">GCM10022263_43490</name>
</gene>
<keyword evidence="5" id="KW-0012">Acyltransferase</keyword>
<dbReference type="EMBL" id="BAABBB010000028">
    <property type="protein sequence ID" value="GAA3551977.1"/>
    <property type="molecule type" value="Genomic_DNA"/>
</dbReference>
<feature type="region of interest" description="Disordered" evidence="1">
    <location>
        <begin position="1"/>
        <end position="22"/>
    </location>
</feature>
<protein>
    <submittedName>
        <fullName evidence="5">Acyltransferase family protein</fullName>
    </submittedName>
</protein>
<feature type="transmembrane region" description="Helical" evidence="2">
    <location>
        <begin position="51"/>
        <end position="72"/>
    </location>
</feature>
<keyword evidence="6" id="KW-1185">Reference proteome</keyword>
<evidence type="ECO:0000259" key="3">
    <source>
        <dbReference type="Pfam" id="PF01757"/>
    </source>
</evidence>
<dbReference type="Proteomes" id="UP001500301">
    <property type="component" value="Unassembled WGS sequence"/>
</dbReference>
<accession>A0ABP6WKG0</accession>
<dbReference type="PANTHER" id="PTHR23028">
    <property type="entry name" value="ACETYLTRANSFERASE"/>
    <property type="match status" value="1"/>
</dbReference>
<evidence type="ECO:0000259" key="4">
    <source>
        <dbReference type="Pfam" id="PF19040"/>
    </source>
</evidence>
<dbReference type="RefSeq" id="WP_218235847.1">
    <property type="nucleotide sequence ID" value="NZ_BAABBB010000028.1"/>
</dbReference>
<feature type="transmembrane region" description="Helical" evidence="2">
    <location>
        <begin position="248"/>
        <end position="266"/>
    </location>
</feature>
<evidence type="ECO:0000256" key="1">
    <source>
        <dbReference type="SAM" id="MobiDB-lite"/>
    </source>
</evidence>
<evidence type="ECO:0000256" key="2">
    <source>
        <dbReference type="SAM" id="Phobius"/>
    </source>
</evidence>
<organism evidence="5 6">
    <name type="scientific">Nocardioides daeguensis</name>
    <dbReference type="NCBI Taxonomy" id="908359"/>
    <lineage>
        <taxon>Bacteria</taxon>
        <taxon>Bacillati</taxon>
        <taxon>Actinomycetota</taxon>
        <taxon>Actinomycetes</taxon>
        <taxon>Propionibacteriales</taxon>
        <taxon>Nocardioidaceae</taxon>
        <taxon>Nocardioides</taxon>
    </lineage>
</organism>
<feature type="domain" description="Acyltransferase 3" evidence="3">
    <location>
        <begin position="26"/>
        <end position="356"/>
    </location>
</feature>
<evidence type="ECO:0000313" key="5">
    <source>
        <dbReference type="EMBL" id="GAA3551977.1"/>
    </source>
</evidence>
<feature type="transmembrane region" description="Helical" evidence="2">
    <location>
        <begin position="272"/>
        <end position="290"/>
    </location>
</feature>
<keyword evidence="5" id="KW-0808">Transferase</keyword>
<dbReference type="Pfam" id="PF19040">
    <property type="entry name" value="SGNH"/>
    <property type="match status" value="1"/>
</dbReference>
<evidence type="ECO:0000313" key="6">
    <source>
        <dbReference type="Proteomes" id="UP001500301"/>
    </source>
</evidence>
<feature type="transmembrane region" description="Helical" evidence="2">
    <location>
        <begin position="377"/>
        <end position="395"/>
    </location>
</feature>
<keyword evidence="2" id="KW-0812">Transmembrane</keyword>
<dbReference type="InterPro" id="IPR043968">
    <property type="entry name" value="SGNH"/>
</dbReference>
<reference evidence="6" key="1">
    <citation type="journal article" date="2019" name="Int. J. Syst. Evol. Microbiol.">
        <title>The Global Catalogue of Microorganisms (GCM) 10K type strain sequencing project: providing services to taxonomists for standard genome sequencing and annotation.</title>
        <authorList>
            <consortium name="The Broad Institute Genomics Platform"/>
            <consortium name="The Broad Institute Genome Sequencing Center for Infectious Disease"/>
            <person name="Wu L."/>
            <person name="Ma J."/>
        </authorList>
    </citation>
    <scope>NUCLEOTIDE SEQUENCE [LARGE SCALE GENOMIC DNA]</scope>
    <source>
        <strain evidence="6">JCM 17460</strain>
    </source>
</reference>
<name>A0ABP6WKG0_9ACTN</name>
<feature type="transmembrane region" description="Helical" evidence="2">
    <location>
        <begin position="311"/>
        <end position="333"/>
    </location>
</feature>
<feature type="transmembrane region" description="Helical" evidence="2">
    <location>
        <begin position="223"/>
        <end position="241"/>
    </location>
</feature>
<proteinExistence type="predicted"/>
<comment type="caution">
    <text evidence="5">The sequence shown here is derived from an EMBL/GenBank/DDBJ whole genome shotgun (WGS) entry which is preliminary data.</text>
</comment>
<dbReference type="Pfam" id="PF01757">
    <property type="entry name" value="Acyl_transf_3"/>
    <property type="match status" value="1"/>
</dbReference>
<feature type="transmembrane region" description="Helical" evidence="2">
    <location>
        <begin position="188"/>
        <end position="208"/>
    </location>
</feature>
<feature type="transmembrane region" description="Helical" evidence="2">
    <location>
        <begin position="339"/>
        <end position="356"/>
    </location>
</feature>
<keyword evidence="2" id="KW-1133">Transmembrane helix</keyword>
<keyword evidence="2" id="KW-0472">Membrane</keyword>
<sequence length="687" mass="75031">MTDLATASRTEPAPRPATNRPDGLRYDIQSLRALAVGGVVLYHFWPGALPGGFVGVDVFFVISGYLITSHLLRRPPQHPGDFAAFWARRILRLLPAAGLVIATTLVATLTFLPMSQWKSLAREAVTSIFYVQNWQLISQATDYLDAHRALSPYQHFWSLSVEEQYYIVWPILVALLAWATRRTGARNLVVAGFAVAVTTSFVYSVLLTDSTPAEAYFSTGTRMWELGVGSLLAAGTARWTLRAGPSVRLALMWAGLAGILAAYLVIDGATPFPGYAAALPTVATALVILAGDPDTRLNPRRLTRAWPVQTIGDVSYALYLWHWPIIVIAPYALDHAPSVAQKLVLLLAATALAWASTRLLEEPLRQTRFLRARSRRAIALGAAISLVVVGASWQISSHVDDRVQADQNRVRQQLAQKNPCLGGGAMDPSHGCDSIYGDKLLTSPAFAKNDVTSGIRKCLNWPPYEEKAISCERGSKDDPVAKIALFGNSHAGHWTEALSRIGAKHDWELDTYIVGACFSAIVPQSEECERVTKDATDRILDGDYRMVVFATFDGNDSPPAFYESTLDTFADAGLHVLVVRDTPAPWDQDNEPADCVARNLDDVAACDGTPSEWLRPDPLFEAATARAAEDERITTVDMTRYLCTDKVCPSVIGGIIVFSDYNHLSKTFSRTLAPYLEPAVVAGMKAS</sequence>
<feature type="transmembrane region" description="Helical" evidence="2">
    <location>
        <begin position="93"/>
        <end position="112"/>
    </location>
</feature>
<feature type="domain" description="SGNH" evidence="4">
    <location>
        <begin position="469"/>
        <end position="678"/>
    </location>
</feature>